<protein>
    <submittedName>
        <fullName evidence="2">Autotransporter-associated beta strand repeat-containing protein</fullName>
    </submittedName>
</protein>
<evidence type="ECO:0000313" key="2">
    <source>
        <dbReference type="EMBL" id="MBK1817973.1"/>
    </source>
</evidence>
<dbReference type="Pfam" id="PF12951">
    <property type="entry name" value="PATR"/>
    <property type="match status" value="6"/>
</dbReference>
<sequence>MSTPLMAQSTWTGATTNWSTATNWTPGLPASGANVTIADATTNGTLTLDDGSHTIGSFTFGATGTRTNALVVQTNTANTLTIGGGLTANGSFTAIGLRLRGNYVIPSDQAWQVNGLVGSHSVDSGVAVNEVSAGNLGTFALNANLSKSGPGQLTFGATTISGAGDININEGSVKLNGGGSMLLTVGGAGKIAVNNSSSLIFSKNSGTFNIARFLQFNNTSNLVTGSGSNGTTGTFDVPANMEWNGIHTISNNTNANNVGTVNYRFTGVMSGSGSITKNGASQLILAGTTANTLGGQVTVAAGELSLDKTGVVAVPGNVVLTGGVLRINQSNQIANTSSIVVTGGGITFTADRTQTLSSLSIGSAAVSSLSGFNVTGVTALTSGRHQINSGQTFTTQSLSVSNNSILQFVGNSATTSSTANVGAGGLVLTNGIVQFGDAVSPTGYTAANQFNLSGDVVSTGNSAFTILNGNGPRLLDLQGGSRAFAVNDGTLEIKASVQNGTFVKSGAGSLLLSYGGSTANFSFTEGPVRIAGQTNAGNISLSAGSLQMDVSGDTPAKIVTTGDFTLTGGSIEIASAVGNVTPGVIELVRYGGNLVGTPTINIPPQLQGSRVNPVISYGTGSNSAITLTSTAVPLGLVWSGATGGIWDNNNTSNFNAGAQKFYPLDSVTFNDTGANASVVLNSVVVPTDVQFNHGETRPTYTVSGTGGIGGITNLTKSGTGTTILATDNTYTGTTNILEGILQVGSGGLVGSLGTGPVAVNSELFLSPTLAFSRAGTAVVGNIITGNGNIRNNGPGTVAFTANSTGFTGSVAVAAGTLQFGDGGADGSLGGAFIDVSGGATFAIKRTGTPTIVNSISGLGGVSVIGGSPILAGSNSSEGGLTIRDGGVVRTTSDFTLGGYANEVVPNAIRLISGGLKNQDSDTSTDINRGITITDEAYFTAGWIKSLTIGGPITGTGNVFINYDSGRVVFANTTSDWNGSLTIGAEKPGFTTGYAGTFQINTINNAGEAGTLGKASADAANLAFNNGRLVYTGENASSNRGFTLQGAGTIEVVNATTALALSGNATGPGAFTKLGAGTLVLSGNSDFAGIKTISAGTVVLKSTNGLGGTEGFVKFTTGASAPGILELATNTSVAAYGLDMAAGTQGTIQSGVGTPGPGINHTLGNFTLSSATLNVVASPSVTGGDPRVTIGSLSLSAGAVGTTTFNPTTANITLGPVSIGIGNFAKTLSLGGTSVGNQASGVISDGLNVVSLTKANDSTWTVSGNNTFTGNVTVDDGVLSLTHSNALGAAGKTLIIAGDAGGNRIPELQLSGNISPVVANLQISGAGVGNLTGALRNVSGNNTITVTTQVTMRTGNGNTTLFSDAGTLTLNSPLVTANATGRALTLAGPGNGIINAVIANGSTGALPVTKTGAGTWTLNGAQTYSGATTVNEGTLSLGQAALSDTAAVVIASGAKLNLNFTGIDRVGSLTINGELKPEGVYDANNTAGFITGTGSIRVGAGPQGYTTWASNYPFTVGVNDGPNQDPDGDGISNLLEYVLGGVPVGTGAANTSILPTQALNATALVLTFRRSDISESDVTLKVQWSDNLVTWNDFATIGAVDSLPAVDITENSPNADLDTVVVTIPRSTTSGGKLFARVKASK</sequence>
<evidence type="ECO:0000256" key="1">
    <source>
        <dbReference type="ARBA" id="ARBA00022729"/>
    </source>
</evidence>
<dbReference type="Proteomes" id="UP000600139">
    <property type="component" value="Unassembled WGS sequence"/>
</dbReference>
<dbReference type="NCBIfam" id="TIGR02601">
    <property type="entry name" value="autotrns_rpt"/>
    <property type="match status" value="5"/>
</dbReference>
<keyword evidence="3" id="KW-1185">Reference proteome</keyword>
<dbReference type="InterPro" id="IPR013425">
    <property type="entry name" value="Autotrns_rpt"/>
</dbReference>
<gene>
    <name evidence="2" type="ORF">JIN84_20290</name>
</gene>
<comment type="caution">
    <text evidence="2">The sequence shown here is derived from an EMBL/GenBank/DDBJ whole genome shotgun (WGS) entry which is preliminary data.</text>
</comment>
<organism evidence="2 3">
    <name type="scientific">Luteolibacter yonseiensis</name>
    <dbReference type="NCBI Taxonomy" id="1144680"/>
    <lineage>
        <taxon>Bacteria</taxon>
        <taxon>Pseudomonadati</taxon>
        <taxon>Verrucomicrobiota</taxon>
        <taxon>Verrucomicrobiia</taxon>
        <taxon>Verrucomicrobiales</taxon>
        <taxon>Verrucomicrobiaceae</taxon>
        <taxon>Luteolibacter</taxon>
    </lineage>
</organism>
<reference evidence="2" key="1">
    <citation type="submission" date="2021-01" db="EMBL/GenBank/DDBJ databases">
        <title>Modified the classification status of verrucomicrobia.</title>
        <authorList>
            <person name="Feng X."/>
        </authorList>
    </citation>
    <scope>NUCLEOTIDE SEQUENCE</scope>
    <source>
        <strain evidence="2">JCM 18052</strain>
    </source>
</reference>
<dbReference type="SUPFAM" id="SSF51126">
    <property type="entry name" value="Pectin lyase-like"/>
    <property type="match status" value="1"/>
</dbReference>
<accession>A0A934VC57</accession>
<keyword evidence="1" id="KW-0732">Signal</keyword>
<dbReference type="EMBL" id="JAENIK010000012">
    <property type="protein sequence ID" value="MBK1817973.1"/>
    <property type="molecule type" value="Genomic_DNA"/>
</dbReference>
<name>A0A934VC57_9BACT</name>
<proteinExistence type="predicted"/>
<dbReference type="InterPro" id="IPR011050">
    <property type="entry name" value="Pectin_lyase_fold/virulence"/>
</dbReference>
<evidence type="ECO:0000313" key="3">
    <source>
        <dbReference type="Proteomes" id="UP000600139"/>
    </source>
</evidence>